<keyword evidence="5" id="KW-1185">Reference proteome</keyword>
<evidence type="ECO:0000313" key="5">
    <source>
        <dbReference type="Proteomes" id="UP000734854"/>
    </source>
</evidence>
<feature type="repeat" description="PPR" evidence="2">
    <location>
        <begin position="861"/>
        <end position="895"/>
    </location>
</feature>
<dbReference type="Proteomes" id="UP000734854">
    <property type="component" value="Unassembled WGS sequence"/>
</dbReference>
<dbReference type="Pfam" id="PF13812">
    <property type="entry name" value="PPR_3"/>
    <property type="match status" value="1"/>
</dbReference>
<organism evidence="4 5">
    <name type="scientific">Zingiber officinale</name>
    <name type="common">Ginger</name>
    <name type="synonym">Amomum zingiber</name>
    <dbReference type="NCBI Taxonomy" id="94328"/>
    <lineage>
        <taxon>Eukaryota</taxon>
        <taxon>Viridiplantae</taxon>
        <taxon>Streptophyta</taxon>
        <taxon>Embryophyta</taxon>
        <taxon>Tracheophyta</taxon>
        <taxon>Spermatophyta</taxon>
        <taxon>Magnoliopsida</taxon>
        <taxon>Liliopsida</taxon>
        <taxon>Zingiberales</taxon>
        <taxon>Zingiberaceae</taxon>
        <taxon>Zingiber</taxon>
    </lineage>
</organism>
<evidence type="ECO:0008006" key="6">
    <source>
        <dbReference type="Google" id="ProtNLM"/>
    </source>
</evidence>
<dbReference type="NCBIfam" id="TIGR00756">
    <property type="entry name" value="PPR"/>
    <property type="match status" value="3"/>
</dbReference>
<evidence type="ECO:0000256" key="1">
    <source>
        <dbReference type="ARBA" id="ARBA00022737"/>
    </source>
</evidence>
<dbReference type="AlphaFoldDB" id="A0A8J5EPN6"/>
<comment type="caution">
    <text evidence="4">The sequence shown here is derived from an EMBL/GenBank/DDBJ whole genome shotgun (WGS) entry which is preliminary data.</text>
</comment>
<dbReference type="Pfam" id="PF01535">
    <property type="entry name" value="PPR"/>
    <property type="match status" value="1"/>
</dbReference>
<dbReference type="PANTHER" id="PTHR47859:SF1">
    <property type="entry name" value="PENTATRICOPEPTIDE REPEAT-CONTAINING PROTEIN"/>
    <property type="match status" value="1"/>
</dbReference>
<protein>
    <recommendedName>
        <fullName evidence="6">Pentatricopeptide repeat-containing protein</fullName>
    </recommendedName>
</protein>
<feature type="compositionally biased region" description="Low complexity" evidence="3">
    <location>
        <begin position="145"/>
        <end position="158"/>
    </location>
</feature>
<gene>
    <name evidence="4" type="ORF">ZIOFF_073937</name>
</gene>
<evidence type="ECO:0000256" key="2">
    <source>
        <dbReference type="PROSITE-ProRule" id="PRU00708"/>
    </source>
</evidence>
<dbReference type="EMBL" id="JACMSC010000022">
    <property type="protein sequence ID" value="KAG6469231.1"/>
    <property type="molecule type" value="Genomic_DNA"/>
</dbReference>
<accession>A0A8J5EPN6</accession>
<evidence type="ECO:0000313" key="4">
    <source>
        <dbReference type="EMBL" id="KAG6469231.1"/>
    </source>
</evidence>
<keyword evidence="1" id="KW-0677">Repeat</keyword>
<sequence>MLPTHKDAATDTCEHHVSSVGHFTPLPAMVVSDSHPFLSIIYNWSTVHPASLGRLDLLLSASDAATASPLRLTAPGRSPISPSSSLPSRLVGEATGVPICGGVRSGEVTPIGACGSPSWVGGRLGSLRRFHRTSNGGSPTWGTPSSAGAEETGSASTSVEADGVRKNGIDLTESSHAFSSSNDLSTNLLGDRLGTKLLQLQVINALRRGDNQQASKFLLNLGEVKDYLNPNSFSYILEYCASKGDPLFAMETWNTMEEKDIALNKRNCSFILQAFSKRGYMEQDHPEMVTCLSAAVAFNLLNSLGENDRVHSSLPMFNLFLSGCWSSKSFNYVNHCLGLMETQLVGKSEVTYWELLKLAVLQRSLSSVHEIWKEYARYYNPSAIMLRKFIWSFSRLGDLESANAALKHLVMFARQGSACLSKSASGQYRSSGLDIPIPSKDKLCEKVLLDNPTSLTHSRNPEISVGLEARLEVLDMRHNNDNRNLELEKIFDGQSQSDKVDTLVSGTLIDQLISKSGKSKFISEAHEIIDDAVLNNLSLKDKQEAFCDPRTENMKQISKRFSRPLMNLLRWSFNDIIHACAELNNYQLAEQLFLQMFDIGLKPSKHTYDGFVKSAIAGKGVEYGMKVLKMMEEMNIEPYNDTFAVLSIGYSRNFELDLAEFFADKISVCLPKYMYTYNSLFAACGIMVTRDNPDMVTENLVSIEVIPLLLFYFHPLTVGEPERAVRLLVKLKKLNMKLNISTYAHMFSLFGTVNAPYEQGNILSRLDVSKRISAIEMDMANNGIRHSYTSLKNLIRALGEEGMIEEMLQYLNVAENMLWQADGHQKTDMYNVVLHALVQAKEFHKAIEVFRGMRLCSFPANVATYNMMIECCSVLNSFKSACAILSLMIRDGFCPQILTFTALIKVLLANEDFEGAFSVLDQSRSEGIQPDIQFFNTILRQAFLKGRIDVIEIIIETMHRDKISPDPSSLWYTFTAYVENEFHSTAMEALQVLSMRMVSEDSEILQEKRDTFGQLILSEDSDVELQIVQTTFEKSQEFLATALINLRWCAIMGSSISWNPEESPWAKRLANLVSS</sequence>
<feature type="compositionally biased region" description="Polar residues" evidence="3">
    <location>
        <begin position="133"/>
        <end position="144"/>
    </location>
</feature>
<dbReference type="Pfam" id="PF13041">
    <property type="entry name" value="PPR_2"/>
    <property type="match status" value="1"/>
</dbReference>
<feature type="repeat" description="PPR" evidence="2">
    <location>
        <begin position="569"/>
        <end position="603"/>
    </location>
</feature>
<dbReference type="InterPro" id="IPR011990">
    <property type="entry name" value="TPR-like_helical_dom_sf"/>
</dbReference>
<dbReference type="PANTHER" id="PTHR47859">
    <property type="entry name" value="PENTATRICOPEPTIDE REPEAT-CONTAINING PROTEIN"/>
    <property type="match status" value="1"/>
</dbReference>
<feature type="repeat" description="PPR" evidence="2">
    <location>
        <begin position="896"/>
        <end position="930"/>
    </location>
</feature>
<dbReference type="Gene3D" id="1.25.40.10">
    <property type="entry name" value="Tetratricopeptide repeat domain"/>
    <property type="match status" value="4"/>
</dbReference>
<feature type="region of interest" description="Disordered" evidence="3">
    <location>
        <begin position="131"/>
        <end position="160"/>
    </location>
</feature>
<evidence type="ECO:0000256" key="3">
    <source>
        <dbReference type="SAM" id="MobiDB-lite"/>
    </source>
</evidence>
<reference evidence="4 5" key="1">
    <citation type="submission" date="2020-08" db="EMBL/GenBank/DDBJ databases">
        <title>Plant Genome Project.</title>
        <authorList>
            <person name="Zhang R.-G."/>
        </authorList>
    </citation>
    <scope>NUCLEOTIDE SEQUENCE [LARGE SCALE GENOMIC DNA]</scope>
    <source>
        <tissue evidence="4">Rhizome</tissue>
    </source>
</reference>
<proteinExistence type="predicted"/>
<dbReference type="PROSITE" id="PS51375">
    <property type="entry name" value="PPR"/>
    <property type="match status" value="4"/>
</dbReference>
<name>A0A8J5EPN6_ZINOF</name>
<dbReference type="InterPro" id="IPR002885">
    <property type="entry name" value="PPR_rpt"/>
</dbReference>
<feature type="repeat" description="PPR" evidence="2">
    <location>
        <begin position="826"/>
        <end position="860"/>
    </location>
</feature>